<evidence type="ECO:0000256" key="1">
    <source>
        <dbReference type="SAM" id="MobiDB-lite"/>
    </source>
</evidence>
<proteinExistence type="predicted"/>
<keyword evidence="4" id="KW-1185">Reference proteome</keyword>
<sequence length="60" mass="6287">MSDPDTPPVGPSPEPSPTPPPAPPAERPIPRGCNPLVFGVVMATIQLGLTVYFMGWCGSR</sequence>
<feature type="compositionally biased region" description="Pro residues" evidence="1">
    <location>
        <begin position="1"/>
        <end position="27"/>
    </location>
</feature>
<dbReference type="EMBL" id="BRXS01000001">
    <property type="protein sequence ID" value="GLC24318.1"/>
    <property type="molecule type" value="Genomic_DNA"/>
</dbReference>
<keyword evidence="2" id="KW-1133">Transmembrane helix</keyword>
<dbReference type="Proteomes" id="UP001161325">
    <property type="component" value="Unassembled WGS sequence"/>
</dbReference>
<evidence type="ECO:0000313" key="3">
    <source>
        <dbReference type="EMBL" id="GLC24318.1"/>
    </source>
</evidence>
<dbReference type="AlphaFoldDB" id="A0AA37QCQ4"/>
<feature type="region of interest" description="Disordered" evidence="1">
    <location>
        <begin position="1"/>
        <end position="30"/>
    </location>
</feature>
<organism evidence="3 4">
    <name type="scientific">Roseisolibacter agri</name>
    <dbReference type="NCBI Taxonomy" id="2014610"/>
    <lineage>
        <taxon>Bacteria</taxon>
        <taxon>Pseudomonadati</taxon>
        <taxon>Gemmatimonadota</taxon>
        <taxon>Gemmatimonadia</taxon>
        <taxon>Gemmatimonadales</taxon>
        <taxon>Gemmatimonadaceae</taxon>
        <taxon>Roseisolibacter</taxon>
    </lineage>
</organism>
<evidence type="ECO:0000256" key="2">
    <source>
        <dbReference type="SAM" id="Phobius"/>
    </source>
</evidence>
<name>A0AA37QCQ4_9BACT</name>
<keyword evidence="2" id="KW-0472">Membrane</keyword>
<dbReference type="RefSeq" id="WP_284348767.1">
    <property type="nucleotide sequence ID" value="NZ_BRXS01000001.1"/>
</dbReference>
<reference evidence="3" key="1">
    <citation type="submission" date="2022-08" db="EMBL/GenBank/DDBJ databases">
        <title>Draft genome sequencing of Roseisolibacter agri AW1220.</title>
        <authorList>
            <person name="Tobiishi Y."/>
            <person name="Tonouchi A."/>
        </authorList>
    </citation>
    <scope>NUCLEOTIDE SEQUENCE</scope>
    <source>
        <strain evidence="3">AW1220</strain>
    </source>
</reference>
<accession>A0AA37QCQ4</accession>
<protein>
    <submittedName>
        <fullName evidence="3">Uncharacterized protein</fullName>
    </submittedName>
</protein>
<keyword evidence="2" id="KW-0812">Transmembrane</keyword>
<feature type="transmembrane region" description="Helical" evidence="2">
    <location>
        <begin position="36"/>
        <end position="57"/>
    </location>
</feature>
<gene>
    <name evidence="3" type="ORF">rosag_08310</name>
</gene>
<evidence type="ECO:0000313" key="4">
    <source>
        <dbReference type="Proteomes" id="UP001161325"/>
    </source>
</evidence>
<comment type="caution">
    <text evidence="3">The sequence shown here is derived from an EMBL/GenBank/DDBJ whole genome shotgun (WGS) entry which is preliminary data.</text>
</comment>